<evidence type="ECO:0000313" key="9">
    <source>
        <dbReference type="Proteomes" id="UP000315060"/>
    </source>
</evidence>
<reference evidence="2 6" key="1">
    <citation type="submission" date="2015-03" db="EMBL/GenBank/DDBJ databases">
        <authorList>
            <consortium name="Pathogen Informatics"/>
            <person name="Murphy D."/>
        </authorList>
    </citation>
    <scope>NUCLEOTIDE SEQUENCE [LARGE SCALE GENOMIC DNA]</scope>
    <source>
        <strain evidence="2 6">0310</strain>
    </source>
</reference>
<proteinExistence type="predicted"/>
<gene>
    <name evidence="4" type="ORF">AZJ28_11895</name>
    <name evidence="2" type="ORF">ERS096071_00569</name>
    <name evidence="3" type="ORF">NCTC13734_01607</name>
    <name evidence="5" type="ORF">SAMEA2696453_00680</name>
</gene>
<dbReference type="InterPro" id="IPR010982">
    <property type="entry name" value="Lambda_DNA-bd_dom_sf"/>
</dbReference>
<evidence type="ECO:0000313" key="2">
    <source>
        <dbReference type="EMBL" id="CKI98136.1"/>
    </source>
</evidence>
<evidence type="ECO:0000313" key="3">
    <source>
        <dbReference type="EMBL" id="SUN88484.1"/>
    </source>
</evidence>
<evidence type="ECO:0000313" key="5">
    <source>
        <dbReference type="EMBL" id="VOG78090.1"/>
    </source>
</evidence>
<dbReference type="Proteomes" id="UP000312530">
    <property type="component" value="Unassembled WGS sequence"/>
</dbReference>
<organism evidence="2 6">
    <name type="scientific">Streptococcus pneumoniae</name>
    <dbReference type="NCBI Taxonomy" id="1313"/>
    <lineage>
        <taxon>Bacteria</taxon>
        <taxon>Bacillati</taxon>
        <taxon>Bacillota</taxon>
        <taxon>Bacilli</taxon>
        <taxon>Lactobacillales</taxon>
        <taxon>Streptococcaceae</taxon>
        <taxon>Streptococcus</taxon>
    </lineage>
</organism>
<dbReference type="EMBL" id="UHFW01000006">
    <property type="protein sequence ID" value="SUN88484.1"/>
    <property type="molecule type" value="Genomic_DNA"/>
</dbReference>
<evidence type="ECO:0000313" key="8">
    <source>
        <dbReference type="Proteomes" id="UP000312530"/>
    </source>
</evidence>
<dbReference type="RefSeq" id="WP_000626832.1">
    <property type="nucleotide sequence ID" value="NZ_CABFMK010000027.1"/>
</dbReference>
<feature type="domain" description="HTH cro/C1-type" evidence="1">
    <location>
        <begin position="20"/>
        <end position="66"/>
    </location>
</feature>
<dbReference type="EMBL" id="CAAULE010000004">
    <property type="protein sequence ID" value="VOG78090.1"/>
    <property type="molecule type" value="Genomic_DNA"/>
</dbReference>
<dbReference type="EMBL" id="CMWB01000006">
    <property type="protein sequence ID" value="CKI98136.1"/>
    <property type="molecule type" value="Genomic_DNA"/>
</dbReference>
<name>A0A064BXU2_STREE</name>
<dbReference type="InterPro" id="IPR001387">
    <property type="entry name" value="Cro/C1-type_HTH"/>
</dbReference>
<dbReference type="GO" id="GO:0003677">
    <property type="term" value="F:DNA binding"/>
    <property type="evidence" value="ECO:0007669"/>
    <property type="project" value="InterPro"/>
</dbReference>
<reference evidence="4 9" key="4">
    <citation type="submission" date="2019-07" db="EMBL/GenBank/DDBJ databases">
        <authorList>
            <person name="Mohale T."/>
        </authorList>
    </citation>
    <scope>NUCLEOTIDE SEQUENCE [LARGE SCALE GENOMIC DNA]</scope>
    <source>
        <strain evidence="4 9">NTPn 59</strain>
    </source>
</reference>
<dbReference type="EMBL" id="VMYC01000308">
    <property type="protein sequence ID" value="TVX65524.1"/>
    <property type="molecule type" value="Genomic_DNA"/>
</dbReference>
<reference evidence="3 7" key="2">
    <citation type="submission" date="2018-06" db="EMBL/GenBank/DDBJ databases">
        <authorList>
            <consortium name="Pathogen Informatics"/>
            <person name="Doyle S."/>
        </authorList>
    </citation>
    <scope>NUCLEOTIDE SEQUENCE [LARGE SCALE GENOMIC DNA]</scope>
    <source>
        <strain evidence="3 7">NCTC13734</strain>
    </source>
</reference>
<accession>A0A064BXU2</accession>
<evidence type="ECO:0000313" key="4">
    <source>
        <dbReference type="EMBL" id="TVX65524.1"/>
    </source>
</evidence>
<evidence type="ECO:0000259" key="1">
    <source>
        <dbReference type="Pfam" id="PF13443"/>
    </source>
</evidence>
<sequence length="71" mass="8290">MISYKPFYETLFKQGKTEYELIFHHGLSSNTLHRMKKGKPITTATLDTLCFILNCNVYDVITYIPDDIEEV</sequence>
<dbReference type="Pfam" id="PF13443">
    <property type="entry name" value="HTH_26"/>
    <property type="match status" value="1"/>
</dbReference>
<dbReference type="Proteomes" id="UP000254854">
    <property type="component" value="Unassembled WGS sequence"/>
</dbReference>
<evidence type="ECO:0000313" key="6">
    <source>
        <dbReference type="Proteomes" id="UP000045541"/>
    </source>
</evidence>
<reference evidence="5 8" key="3">
    <citation type="submission" date="2019-04" db="EMBL/GenBank/DDBJ databases">
        <authorList>
            <consortium name="Pathogen Informatics"/>
        </authorList>
    </citation>
    <scope>NUCLEOTIDE SEQUENCE [LARGE SCALE GENOMIC DNA]</scope>
    <source>
        <strain evidence="5 8">GPSC47</strain>
    </source>
</reference>
<protein>
    <submittedName>
        <fullName evidence="2 3">Transcriptional regulator</fullName>
    </submittedName>
    <submittedName>
        <fullName evidence="4">XRE family transcriptional regulator</fullName>
    </submittedName>
</protein>
<dbReference type="Proteomes" id="UP000315060">
    <property type="component" value="Unassembled WGS sequence"/>
</dbReference>
<dbReference type="AlphaFoldDB" id="A0A064BXU2"/>
<dbReference type="Proteomes" id="UP000045541">
    <property type="component" value="Unassembled WGS sequence"/>
</dbReference>
<comment type="caution">
    <text evidence="2">The sequence shown here is derived from an EMBL/GenBank/DDBJ whole genome shotgun (WGS) entry which is preliminary data.</text>
</comment>
<evidence type="ECO:0000313" key="7">
    <source>
        <dbReference type="Proteomes" id="UP000254854"/>
    </source>
</evidence>
<dbReference type="SUPFAM" id="SSF47413">
    <property type="entry name" value="lambda repressor-like DNA-binding domains"/>
    <property type="match status" value="1"/>
</dbReference>